<name>A0A9N9HN86_9GLOM</name>
<evidence type="ECO:0000313" key="1">
    <source>
        <dbReference type="EMBL" id="CAG8697532.1"/>
    </source>
</evidence>
<proteinExistence type="predicted"/>
<gene>
    <name evidence="1" type="ORF">FCALED_LOCUS13304</name>
</gene>
<reference evidence="1" key="1">
    <citation type="submission" date="2021-06" db="EMBL/GenBank/DDBJ databases">
        <authorList>
            <person name="Kallberg Y."/>
            <person name="Tangrot J."/>
            <person name="Rosling A."/>
        </authorList>
    </citation>
    <scope>NUCLEOTIDE SEQUENCE</scope>
    <source>
        <strain evidence="1">UK204</strain>
    </source>
</reference>
<dbReference type="Proteomes" id="UP000789570">
    <property type="component" value="Unassembled WGS sequence"/>
</dbReference>
<dbReference type="OrthoDB" id="2403834at2759"/>
<dbReference type="EMBL" id="CAJVPQ010007519">
    <property type="protein sequence ID" value="CAG8697532.1"/>
    <property type="molecule type" value="Genomic_DNA"/>
</dbReference>
<dbReference type="AlphaFoldDB" id="A0A9N9HN86"/>
<comment type="caution">
    <text evidence="1">The sequence shown here is derived from an EMBL/GenBank/DDBJ whole genome shotgun (WGS) entry which is preliminary data.</text>
</comment>
<protein>
    <submittedName>
        <fullName evidence="1">10579_t:CDS:1</fullName>
    </submittedName>
</protein>
<sequence length="80" mass="9140">MYIAGGKVFHSKYKIIALGHYSQNVKYIVKTEVADQMLCCETKYTLENKVLYTITWKEGQAEWVVSSEQSASKAVNVFLK</sequence>
<keyword evidence="2" id="KW-1185">Reference proteome</keyword>
<evidence type="ECO:0000313" key="2">
    <source>
        <dbReference type="Proteomes" id="UP000789570"/>
    </source>
</evidence>
<organism evidence="1 2">
    <name type="scientific">Funneliformis caledonium</name>
    <dbReference type="NCBI Taxonomy" id="1117310"/>
    <lineage>
        <taxon>Eukaryota</taxon>
        <taxon>Fungi</taxon>
        <taxon>Fungi incertae sedis</taxon>
        <taxon>Mucoromycota</taxon>
        <taxon>Glomeromycotina</taxon>
        <taxon>Glomeromycetes</taxon>
        <taxon>Glomerales</taxon>
        <taxon>Glomeraceae</taxon>
        <taxon>Funneliformis</taxon>
    </lineage>
</organism>
<feature type="non-terminal residue" evidence="1">
    <location>
        <position position="1"/>
    </location>
</feature>
<accession>A0A9N9HN86</accession>